<gene>
    <name evidence="1" type="ORF">D3273_12170</name>
</gene>
<keyword evidence="2" id="KW-1185">Reference proteome</keyword>
<organism evidence="1 2">
    <name type="scientific">Lichenibacterium minor</name>
    <dbReference type="NCBI Taxonomy" id="2316528"/>
    <lineage>
        <taxon>Bacteria</taxon>
        <taxon>Pseudomonadati</taxon>
        <taxon>Pseudomonadota</taxon>
        <taxon>Alphaproteobacteria</taxon>
        <taxon>Hyphomicrobiales</taxon>
        <taxon>Lichenihabitantaceae</taxon>
        <taxon>Lichenibacterium</taxon>
    </lineage>
</organism>
<dbReference type="GO" id="GO:0016746">
    <property type="term" value="F:acyltransferase activity"/>
    <property type="evidence" value="ECO:0007669"/>
    <property type="project" value="UniProtKB-KW"/>
</dbReference>
<dbReference type="RefSeq" id="WP_129226883.1">
    <property type="nucleotide sequence ID" value="NZ_QYBB01000012.1"/>
</dbReference>
<dbReference type="SUPFAM" id="SSF55729">
    <property type="entry name" value="Acyl-CoA N-acyltransferases (Nat)"/>
    <property type="match status" value="1"/>
</dbReference>
<proteinExistence type="predicted"/>
<reference evidence="1 2" key="1">
    <citation type="submission" date="2018-12" db="EMBL/GenBank/DDBJ databases">
        <authorList>
            <person name="Grouzdev D.S."/>
            <person name="Krutkina M.S."/>
        </authorList>
    </citation>
    <scope>NUCLEOTIDE SEQUENCE [LARGE SCALE GENOMIC DNA]</scope>
    <source>
        <strain evidence="1 2">RmlP026</strain>
    </source>
</reference>
<protein>
    <submittedName>
        <fullName evidence="1">Acyl-CoA acyltransferase</fullName>
    </submittedName>
</protein>
<dbReference type="InterPro" id="IPR016181">
    <property type="entry name" value="Acyl_CoA_acyltransferase"/>
</dbReference>
<sequence>MNGFRPGVRRREIRDADLAGVTELLRRGFSHRPRAFWERGLRRMGERPAVDGCPRYGFLLDDGSRPVGVALMLFGRDGAGHVRCNLSSWTVDPAFRAQAPFLVASALKRPEVTFTNISAAPHTWPTIEAQGFRAYSERRSLVLPLLGPAGERARVSADPASWRGLPEATLLDDHRGYGCTCLTVEAEGPPCPLVLAPVRVRAGRYPLPVLQVVFCRDIADVSRYAGAIGRWMTRRGAVGLLVDGGVPGGLVGGPWIRRGRRYARGPHPPRIGDLSYTELAIFGP</sequence>
<evidence type="ECO:0000313" key="1">
    <source>
        <dbReference type="EMBL" id="RYC31632.1"/>
    </source>
</evidence>
<reference evidence="1 2" key="2">
    <citation type="submission" date="2019-02" db="EMBL/GenBank/DDBJ databases">
        <title>'Lichenibacterium ramalinii' gen. nov. sp. nov., 'Lichenibacterium minor' gen. nov. sp. nov.</title>
        <authorList>
            <person name="Pankratov T."/>
        </authorList>
    </citation>
    <scope>NUCLEOTIDE SEQUENCE [LARGE SCALE GENOMIC DNA]</scope>
    <source>
        <strain evidence="1 2">RmlP026</strain>
    </source>
</reference>
<comment type="caution">
    <text evidence="1">The sequence shown here is derived from an EMBL/GenBank/DDBJ whole genome shotgun (WGS) entry which is preliminary data.</text>
</comment>
<dbReference type="OrthoDB" id="8209564at2"/>
<keyword evidence="1" id="KW-0808">Transferase</keyword>
<dbReference type="EMBL" id="QYBB01000012">
    <property type="protein sequence ID" value="RYC31632.1"/>
    <property type="molecule type" value="Genomic_DNA"/>
</dbReference>
<dbReference type="AlphaFoldDB" id="A0A4Q2U5E1"/>
<name>A0A4Q2U5E1_9HYPH</name>
<dbReference type="Proteomes" id="UP000290759">
    <property type="component" value="Unassembled WGS sequence"/>
</dbReference>
<keyword evidence="1" id="KW-0012">Acyltransferase</keyword>
<evidence type="ECO:0000313" key="2">
    <source>
        <dbReference type="Proteomes" id="UP000290759"/>
    </source>
</evidence>
<accession>A0A4Q2U5E1</accession>